<dbReference type="Pfam" id="PF16321">
    <property type="entry name" value="Ribosom_S30AE_C"/>
    <property type="match status" value="1"/>
</dbReference>
<evidence type="ECO:0000256" key="1">
    <source>
        <dbReference type="ARBA" id="ARBA00022845"/>
    </source>
</evidence>
<dbReference type="InterPro" id="IPR003489">
    <property type="entry name" value="RHF/RaiA"/>
</dbReference>
<dbReference type="CDD" id="cd00552">
    <property type="entry name" value="RaiA"/>
    <property type="match status" value="1"/>
</dbReference>
<dbReference type="PANTHER" id="PTHR33231">
    <property type="entry name" value="30S RIBOSOMAL PROTEIN"/>
    <property type="match status" value="1"/>
</dbReference>
<comment type="caution">
    <text evidence="4">The sequence shown here is derived from an EMBL/GenBank/DDBJ whole genome shotgun (WGS) entry which is preliminary data.</text>
</comment>
<dbReference type="SUPFAM" id="SSF69754">
    <property type="entry name" value="Ribosome binding protein Y (YfiA homologue)"/>
    <property type="match status" value="1"/>
</dbReference>
<dbReference type="Proteomes" id="UP001493487">
    <property type="component" value="Unassembled WGS sequence"/>
</dbReference>
<evidence type="ECO:0000313" key="4">
    <source>
        <dbReference type="EMBL" id="MEQ4486079.1"/>
    </source>
</evidence>
<evidence type="ECO:0000256" key="2">
    <source>
        <dbReference type="HAMAP-Rule" id="MF_00839"/>
    </source>
</evidence>
<dbReference type="InterPro" id="IPR036567">
    <property type="entry name" value="RHF-like"/>
</dbReference>
<evidence type="ECO:0000259" key="3">
    <source>
        <dbReference type="Pfam" id="PF16321"/>
    </source>
</evidence>
<organism evidence="4 5">
    <name type="scientific">Cohnella silvisoli</name>
    <dbReference type="NCBI Taxonomy" id="2873699"/>
    <lineage>
        <taxon>Bacteria</taxon>
        <taxon>Bacillati</taxon>
        <taxon>Bacillota</taxon>
        <taxon>Bacilli</taxon>
        <taxon>Bacillales</taxon>
        <taxon>Paenibacillaceae</taxon>
        <taxon>Cohnella</taxon>
    </lineage>
</organism>
<dbReference type="PANTHER" id="PTHR33231:SF1">
    <property type="entry name" value="30S RIBOSOMAL PROTEIN"/>
    <property type="match status" value="1"/>
</dbReference>
<accession>A0ABV1L153</accession>
<dbReference type="Pfam" id="PF02482">
    <property type="entry name" value="Ribosomal_S30AE"/>
    <property type="match status" value="1"/>
</dbReference>
<sequence>MIIRGKNVEVTEALKKYAEDKLGRLNKVPIDEAEMQVTLSILGHQPLHKVEVTLRDGGTVIRAEEVTEDMYTSIDQAAVKLTGKFRKWKEKIRSRINRNGAKILASEIHEEDVPDEYFQVERIKAIPFKPVDIQEAILQMNLLDHGFHVFMNSETNQTEVLYRRHNGTYGLIRAD</sequence>
<keyword evidence="5" id="KW-1185">Reference proteome</keyword>
<gene>
    <name evidence="4" type="primary">raiA</name>
    <name evidence="2" type="synonym">hpf</name>
    <name evidence="4" type="ORF">QJS35_27235</name>
</gene>
<dbReference type="NCBIfam" id="TIGR00741">
    <property type="entry name" value="yfiA"/>
    <property type="match status" value="1"/>
</dbReference>
<feature type="domain" description="Sigma 54 modulation/S30EA ribosomal protein C-terminal" evidence="3">
    <location>
        <begin position="118"/>
        <end position="171"/>
    </location>
</feature>
<comment type="subunit">
    <text evidence="2">Interacts with 100S ribosomes.</text>
</comment>
<dbReference type="InterPro" id="IPR034694">
    <property type="entry name" value="HPF_long/plastid"/>
</dbReference>
<dbReference type="Gene3D" id="3.30.505.50">
    <property type="entry name" value="Sigma 54 modulation/S30EA ribosomal protein, C-terminal domain"/>
    <property type="match status" value="1"/>
</dbReference>
<comment type="similarity">
    <text evidence="2">Belongs to the HPF/YfiA ribosome-associated protein family. Long HPF subfamily.</text>
</comment>
<dbReference type="RefSeq" id="WP_232189291.1">
    <property type="nucleotide sequence ID" value="NZ_JAIOAP010000018.1"/>
</dbReference>
<keyword evidence="2" id="KW-0963">Cytoplasm</keyword>
<keyword evidence="1 2" id="KW-0810">Translation regulation</keyword>
<proteinExistence type="inferred from homology"/>
<reference evidence="4 5" key="1">
    <citation type="journal article" date="2023" name="Genome Announc.">
        <title>Pan-Genome Analyses of the Genus Cohnella and Proposal of the Novel Species Cohnella silvisoli sp. nov., Isolated from Forest Soil.</title>
        <authorList>
            <person name="Wang C."/>
            <person name="Mao L."/>
            <person name="Bao G."/>
            <person name="Zhu H."/>
        </authorList>
    </citation>
    <scope>NUCLEOTIDE SEQUENCE [LARGE SCALE GENOMIC DNA]</scope>
    <source>
        <strain evidence="4 5">NL03-T5-1</strain>
    </source>
</reference>
<dbReference type="EMBL" id="JASKHM010000019">
    <property type="protein sequence ID" value="MEQ4486079.1"/>
    <property type="molecule type" value="Genomic_DNA"/>
</dbReference>
<dbReference type="HAMAP" id="MF_00839">
    <property type="entry name" value="HPF"/>
    <property type="match status" value="1"/>
</dbReference>
<comment type="subcellular location">
    <subcellularLocation>
        <location evidence="2">Cytoplasm</location>
    </subcellularLocation>
</comment>
<dbReference type="InterPro" id="IPR038416">
    <property type="entry name" value="Ribosom_S30AE_C_sf"/>
</dbReference>
<comment type="function">
    <text evidence="2">Required for dimerization of active 70S ribosomes into 100S ribosomes in stationary phase; 100S ribosomes are translationally inactive and sometimes present during exponential growth.</text>
</comment>
<name>A0ABV1L153_9BACL</name>
<dbReference type="InterPro" id="IPR050574">
    <property type="entry name" value="HPF/YfiA_ribosome-assoc"/>
</dbReference>
<evidence type="ECO:0000313" key="5">
    <source>
        <dbReference type="Proteomes" id="UP001493487"/>
    </source>
</evidence>
<protein>
    <recommendedName>
        <fullName evidence="2">Ribosome hibernation promoting factor</fullName>
        <shortName evidence="2">HPF</shortName>
    </recommendedName>
</protein>
<dbReference type="InterPro" id="IPR032528">
    <property type="entry name" value="Ribosom_S30AE_C"/>
</dbReference>
<dbReference type="Gene3D" id="3.30.160.100">
    <property type="entry name" value="Ribosome hibernation promotion factor-like"/>
    <property type="match status" value="1"/>
</dbReference>